<dbReference type="EMBL" id="JADDUC020000027">
    <property type="protein sequence ID" value="KAI1231290.1"/>
    <property type="molecule type" value="Genomic_DNA"/>
</dbReference>
<gene>
    <name evidence="10" type="ORF">IHE44_0008231</name>
    <name evidence="9" type="ORF">IHE44_014693</name>
</gene>
<reference evidence="10" key="3">
    <citation type="submission" date="2022-01" db="EMBL/GenBank/DDBJ databases">
        <authorList>
            <person name="Rubenstein D.R."/>
        </authorList>
    </citation>
    <scope>NUCLEOTIDE SEQUENCE</scope>
    <source>
        <strain evidence="10">SS15</strain>
        <tissue evidence="10">Liver</tissue>
    </source>
</reference>
<comment type="subcellular location">
    <subcellularLocation>
        <location evidence="1">Nucleus</location>
    </subcellularLocation>
</comment>
<keyword evidence="6" id="KW-0805">Transcription regulation</keyword>
<evidence type="ECO:0000256" key="7">
    <source>
        <dbReference type="ARBA" id="ARBA00023163"/>
    </source>
</evidence>
<keyword evidence="3" id="KW-0677">Repeat</keyword>
<dbReference type="PANTHER" id="PTHR45944:SF5">
    <property type="entry name" value="TRANSCRIPTION FACTOR HIVEP3"/>
    <property type="match status" value="1"/>
</dbReference>
<reference evidence="9" key="1">
    <citation type="submission" date="2020-10" db="EMBL/GenBank/DDBJ databases">
        <title>Feather gene expression reveals the developmental basis of iridescence in African starlings.</title>
        <authorList>
            <person name="Rubenstein D.R."/>
        </authorList>
    </citation>
    <scope>NUCLEOTIDE SEQUENCE</scope>
    <source>
        <strain evidence="9">SS15</strain>
        <tissue evidence="9">Liver</tissue>
    </source>
</reference>
<dbReference type="InterPro" id="IPR051969">
    <property type="entry name" value="Zinc-finger_DNA-bd_regulators"/>
</dbReference>
<protein>
    <submittedName>
        <fullName evidence="9">Uncharacterized protein</fullName>
    </submittedName>
</protein>
<dbReference type="AlphaFoldDB" id="A0A835TWS6"/>
<evidence type="ECO:0000256" key="1">
    <source>
        <dbReference type="ARBA" id="ARBA00004123"/>
    </source>
</evidence>
<keyword evidence="11" id="KW-1185">Reference proteome</keyword>
<organism evidence="9">
    <name type="scientific">Lamprotornis superbus</name>
    <dbReference type="NCBI Taxonomy" id="245042"/>
    <lineage>
        <taxon>Eukaryota</taxon>
        <taxon>Metazoa</taxon>
        <taxon>Chordata</taxon>
        <taxon>Craniata</taxon>
        <taxon>Vertebrata</taxon>
        <taxon>Euteleostomi</taxon>
        <taxon>Archelosauria</taxon>
        <taxon>Archosauria</taxon>
        <taxon>Dinosauria</taxon>
        <taxon>Saurischia</taxon>
        <taxon>Theropoda</taxon>
        <taxon>Coelurosauria</taxon>
        <taxon>Aves</taxon>
        <taxon>Neognathae</taxon>
        <taxon>Neoaves</taxon>
        <taxon>Telluraves</taxon>
        <taxon>Australaves</taxon>
        <taxon>Passeriformes</taxon>
        <taxon>Sturnidae</taxon>
        <taxon>Lamprotornis</taxon>
    </lineage>
</organism>
<keyword evidence="8" id="KW-0539">Nucleus</keyword>
<evidence type="ECO:0000256" key="2">
    <source>
        <dbReference type="ARBA" id="ARBA00022723"/>
    </source>
</evidence>
<dbReference type="Proteomes" id="UP000618051">
    <property type="component" value="Unassembled WGS sequence"/>
</dbReference>
<evidence type="ECO:0000313" key="11">
    <source>
        <dbReference type="Proteomes" id="UP000618051"/>
    </source>
</evidence>
<keyword evidence="4" id="KW-0863">Zinc-finger</keyword>
<dbReference type="EMBL" id="JADDUC010000091">
    <property type="protein sequence ID" value="KAG0119224.1"/>
    <property type="molecule type" value="Genomic_DNA"/>
</dbReference>
<sequence length="134" mass="14297">MRLHNTWKVPQPCQHLLLKPRAAAKGGKGRPGLMSRGIGDRNLTKHMKSKAHSKKCQELGVLVSSLVDLEAEEGKKIFPLKLLWVLRDGQEPGRTEPCSAGHPATAGSTSVPKGSFQGFVCAWGCAGSGTQGRG</sequence>
<keyword evidence="7" id="KW-0804">Transcription</keyword>
<proteinExistence type="predicted"/>
<accession>A0A835TWS6</accession>
<dbReference type="GO" id="GO:0000981">
    <property type="term" value="F:DNA-binding transcription factor activity, RNA polymerase II-specific"/>
    <property type="evidence" value="ECO:0007669"/>
    <property type="project" value="TreeGrafter"/>
</dbReference>
<evidence type="ECO:0000256" key="8">
    <source>
        <dbReference type="ARBA" id="ARBA00023242"/>
    </source>
</evidence>
<name>A0A835TWS6_9PASS</name>
<dbReference type="OrthoDB" id="10042249at2759"/>
<reference evidence="10 11" key="2">
    <citation type="journal article" date="2021" name="J. Hered.">
        <title>Feather Gene Expression Elucidates the Developmental Basis of Plumage Iridescence in African Starlings.</title>
        <authorList>
            <person name="Rubenstein D.R."/>
            <person name="Corvelo A."/>
            <person name="MacManes M.D."/>
            <person name="Maia R."/>
            <person name="Narzisi G."/>
            <person name="Rousaki A."/>
            <person name="Vandenabeele P."/>
            <person name="Shawkey M.D."/>
            <person name="Solomon J."/>
        </authorList>
    </citation>
    <scope>NUCLEOTIDE SEQUENCE [LARGE SCALE GENOMIC DNA]</scope>
    <source>
        <strain evidence="10">SS15</strain>
    </source>
</reference>
<dbReference type="GO" id="GO:0005634">
    <property type="term" value="C:nucleus"/>
    <property type="evidence" value="ECO:0007669"/>
    <property type="project" value="UniProtKB-SubCell"/>
</dbReference>
<evidence type="ECO:0000256" key="3">
    <source>
        <dbReference type="ARBA" id="ARBA00022737"/>
    </source>
</evidence>
<evidence type="ECO:0000256" key="5">
    <source>
        <dbReference type="ARBA" id="ARBA00022833"/>
    </source>
</evidence>
<evidence type="ECO:0000256" key="4">
    <source>
        <dbReference type="ARBA" id="ARBA00022771"/>
    </source>
</evidence>
<comment type="caution">
    <text evidence="9">The sequence shown here is derived from an EMBL/GenBank/DDBJ whole genome shotgun (WGS) entry which is preliminary data.</text>
</comment>
<keyword evidence="2" id="KW-0479">Metal-binding</keyword>
<dbReference type="PANTHER" id="PTHR45944">
    <property type="entry name" value="SCHNURRI, ISOFORM F"/>
    <property type="match status" value="1"/>
</dbReference>
<dbReference type="GO" id="GO:0000978">
    <property type="term" value="F:RNA polymerase II cis-regulatory region sequence-specific DNA binding"/>
    <property type="evidence" value="ECO:0007669"/>
    <property type="project" value="TreeGrafter"/>
</dbReference>
<evidence type="ECO:0000313" key="10">
    <source>
        <dbReference type="EMBL" id="KAI1231290.1"/>
    </source>
</evidence>
<evidence type="ECO:0000256" key="6">
    <source>
        <dbReference type="ARBA" id="ARBA00023015"/>
    </source>
</evidence>
<evidence type="ECO:0000313" key="9">
    <source>
        <dbReference type="EMBL" id="KAG0119224.1"/>
    </source>
</evidence>
<keyword evidence="5" id="KW-0862">Zinc</keyword>
<dbReference type="GO" id="GO:0008270">
    <property type="term" value="F:zinc ion binding"/>
    <property type="evidence" value="ECO:0007669"/>
    <property type="project" value="UniProtKB-KW"/>
</dbReference>